<reference evidence="3 4" key="1">
    <citation type="journal article" date="2007" name="Nature">
        <title>Evolution of genes and genomes on the Drosophila phylogeny.</title>
        <authorList>
            <consortium name="Drosophila 12 Genomes Consortium"/>
            <person name="Clark A.G."/>
            <person name="Eisen M.B."/>
            <person name="Smith D.R."/>
            <person name="Bergman C.M."/>
            <person name="Oliver B."/>
            <person name="Markow T.A."/>
            <person name="Kaufman T.C."/>
            <person name="Kellis M."/>
            <person name="Gelbart W."/>
            <person name="Iyer V.N."/>
            <person name="Pollard D.A."/>
            <person name="Sackton T.B."/>
            <person name="Larracuente A.M."/>
            <person name="Singh N.D."/>
            <person name="Abad J.P."/>
            <person name="Abt D.N."/>
            <person name="Adryan B."/>
            <person name="Aguade M."/>
            <person name="Akashi H."/>
            <person name="Anderson W.W."/>
            <person name="Aquadro C.F."/>
            <person name="Ardell D.H."/>
            <person name="Arguello R."/>
            <person name="Artieri C.G."/>
            <person name="Barbash D.A."/>
            <person name="Barker D."/>
            <person name="Barsanti P."/>
            <person name="Batterham P."/>
            <person name="Batzoglou S."/>
            <person name="Begun D."/>
            <person name="Bhutkar A."/>
            <person name="Blanco E."/>
            <person name="Bosak S.A."/>
            <person name="Bradley R.K."/>
            <person name="Brand A.D."/>
            <person name="Brent M.R."/>
            <person name="Brooks A.N."/>
            <person name="Brown R.H."/>
            <person name="Butlin R.K."/>
            <person name="Caggese C."/>
            <person name="Calvi B.R."/>
            <person name="Bernardo de Carvalho A."/>
            <person name="Caspi A."/>
            <person name="Castrezana S."/>
            <person name="Celniker S.E."/>
            <person name="Chang J.L."/>
            <person name="Chapple C."/>
            <person name="Chatterji S."/>
            <person name="Chinwalla A."/>
            <person name="Civetta A."/>
            <person name="Clifton S.W."/>
            <person name="Comeron J.M."/>
            <person name="Costello J.C."/>
            <person name="Coyne J.A."/>
            <person name="Daub J."/>
            <person name="David R.G."/>
            <person name="Delcher A.L."/>
            <person name="Delehaunty K."/>
            <person name="Do C.B."/>
            <person name="Ebling H."/>
            <person name="Edwards K."/>
            <person name="Eickbush T."/>
            <person name="Evans J.D."/>
            <person name="Filipski A."/>
            <person name="Findeiss S."/>
            <person name="Freyhult E."/>
            <person name="Fulton L."/>
            <person name="Fulton R."/>
            <person name="Garcia A.C."/>
            <person name="Gardiner A."/>
            <person name="Garfield D.A."/>
            <person name="Garvin B.E."/>
            <person name="Gibson G."/>
            <person name="Gilbert D."/>
            <person name="Gnerre S."/>
            <person name="Godfrey J."/>
            <person name="Good R."/>
            <person name="Gotea V."/>
            <person name="Gravely B."/>
            <person name="Greenberg A.J."/>
            <person name="Griffiths-Jones S."/>
            <person name="Gross S."/>
            <person name="Guigo R."/>
            <person name="Gustafson E.A."/>
            <person name="Haerty W."/>
            <person name="Hahn M.W."/>
            <person name="Halligan D.L."/>
            <person name="Halpern A.L."/>
            <person name="Halter G.M."/>
            <person name="Han M.V."/>
            <person name="Heger A."/>
            <person name="Hillier L."/>
            <person name="Hinrichs A.S."/>
            <person name="Holmes I."/>
            <person name="Hoskins R.A."/>
            <person name="Hubisz M.J."/>
            <person name="Hultmark D."/>
            <person name="Huntley M.A."/>
            <person name="Jaffe D.B."/>
            <person name="Jagadeeshan S."/>
            <person name="Jeck W.R."/>
            <person name="Johnson J."/>
            <person name="Jones C.D."/>
            <person name="Jordan W.C."/>
            <person name="Karpen G.H."/>
            <person name="Kataoka E."/>
            <person name="Keightley P.D."/>
            <person name="Kheradpour P."/>
            <person name="Kirkness E.F."/>
            <person name="Koerich L.B."/>
            <person name="Kristiansen K."/>
            <person name="Kudrna D."/>
            <person name="Kulathinal R.J."/>
            <person name="Kumar S."/>
            <person name="Kwok R."/>
            <person name="Lander E."/>
            <person name="Langley C.H."/>
            <person name="Lapoint R."/>
            <person name="Lazzaro B.P."/>
            <person name="Lee S.J."/>
            <person name="Levesque L."/>
            <person name="Li R."/>
            <person name="Lin C.F."/>
            <person name="Lin M.F."/>
            <person name="Lindblad-Toh K."/>
            <person name="Llopart A."/>
            <person name="Long M."/>
            <person name="Low L."/>
            <person name="Lozovsky E."/>
            <person name="Lu J."/>
            <person name="Luo M."/>
            <person name="Machado C.A."/>
            <person name="Makalowski W."/>
            <person name="Marzo M."/>
            <person name="Matsuda M."/>
            <person name="Matzkin L."/>
            <person name="McAllister B."/>
            <person name="McBride C.S."/>
            <person name="McKernan B."/>
            <person name="McKernan K."/>
            <person name="Mendez-Lago M."/>
            <person name="Minx P."/>
            <person name="Mollenhauer M.U."/>
            <person name="Montooth K."/>
            <person name="Mount S.M."/>
            <person name="Mu X."/>
            <person name="Myers E."/>
            <person name="Negre B."/>
            <person name="Newfeld S."/>
            <person name="Nielsen R."/>
            <person name="Noor M.A."/>
            <person name="O'Grady P."/>
            <person name="Pachter L."/>
            <person name="Papaceit M."/>
            <person name="Parisi M.J."/>
            <person name="Parisi M."/>
            <person name="Parts L."/>
            <person name="Pedersen J.S."/>
            <person name="Pesole G."/>
            <person name="Phillippy A.M."/>
            <person name="Ponting C.P."/>
            <person name="Pop M."/>
            <person name="Porcelli D."/>
            <person name="Powell J.R."/>
            <person name="Prohaska S."/>
            <person name="Pruitt K."/>
            <person name="Puig M."/>
            <person name="Quesneville H."/>
            <person name="Ram K.R."/>
            <person name="Rand D."/>
            <person name="Rasmussen M.D."/>
            <person name="Reed L.K."/>
            <person name="Reenan R."/>
            <person name="Reily A."/>
            <person name="Remington K.A."/>
            <person name="Rieger T.T."/>
            <person name="Ritchie M.G."/>
            <person name="Robin C."/>
            <person name="Rogers Y.H."/>
            <person name="Rohde C."/>
            <person name="Rozas J."/>
            <person name="Rubenfield M.J."/>
            <person name="Ruiz A."/>
            <person name="Russo S."/>
            <person name="Salzberg S.L."/>
            <person name="Sanchez-Gracia A."/>
            <person name="Saranga D.J."/>
            <person name="Sato H."/>
            <person name="Schaeffer S.W."/>
            <person name="Schatz M.C."/>
            <person name="Schlenke T."/>
            <person name="Schwartz R."/>
            <person name="Segarra C."/>
            <person name="Singh R.S."/>
            <person name="Sirot L."/>
            <person name="Sirota M."/>
            <person name="Sisneros N.B."/>
            <person name="Smith C.D."/>
            <person name="Smith T.F."/>
            <person name="Spieth J."/>
            <person name="Stage D.E."/>
            <person name="Stark A."/>
            <person name="Stephan W."/>
            <person name="Strausberg R.L."/>
            <person name="Strempel S."/>
            <person name="Sturgill D."/>
            <person name="Sutton G."/>
            <person name="Sutton G.G."/>
            <person name="Tao W."/>
            <person name="Teichmann S."/>
            <person name="Tobari Y.N."/>
            <person name="Tomimura Y."/>
            <person name="Tsolas J.M."/>
            <person name="Valente V.L."/>
            <person name="Venter E."/>
            <person name="Venter J.C."/>
            <person name="Vicario S."/>
            <person name="Vieira F.G."/>
            <person name="Vilella A.J."/>
            <person name="Villasante A."/>
            <person name="Walenz B."/>
            <person name="Wang J."/>
            <person name="Wasserman M."/>
            <person name="Watts T."/>
            <person name="Wilson D."/>
            <person name="Wilson R.K."/>
            <person name="Wing R.A."/>
            <person name="Wolfner M.F."/>
            <person name="Wong A."/>
            <person name="Wong G.K."/>
            <person name="Wu C.I."/>
            <person name="Wu G."/>
            <person name="Yamamoto D."/>
            <person name="Yang H.P."/>
            <person name="Yang S.P."/>
            <person name="Yorke J.A."/>
            <person name="Yoshida K."/>
            <person name="Zdobnov E."/>
            <person name="Zhang P."/>
            <person name="Zhang Y."/>
            <person name="Zimin A.V."/>
            <person name="Baldwin J."/>
            <person name="Abdouelleil A."/>
            <person name="Abdulkadir J."/>
            <person name="Abebe A."/>
            <person name="Abera B."/>
            <person name="Abreu J."/>
            <person name="Acer S.C."/>
            <person name="Aftuck L."/>
            <person name="Alexander A."/>
            <person name="An P."/>
            <person name="Anderson E."/>
            <person name="Anderson S."/>
            <person name="Arachi H."/>
            <person name="Azer M."/>
            <person name="Bachantsang P."/>
            <person name="Barry A."/>
            <person name="Bayul T."/>
            <person name="Berlin A."/>
            <person name="Bessette D."/>
            <person name="Bloom T."/>
            <person name="Blye J."/>
            <person name="Boguslavskiy L."/>
            <person name="Bonnet C."/>
            <person name="Boukhgalter B."/>
            <person name="Bourzgui I."/>
            <person name="Brown A."/>
            <person name="Cahill P."/>
            <person name="Channer S."/>
            <person name="Cheshatsang Y."/>
            <person name="Chuda L."/>
            <person name="Citroen M."/>
            <person name="Collymore A."/>
            <person name="Cooke P."/>
            <person name="Costello M."/>
            <person name="D'Aco K."/>
            <person name="Daza R."/>
            <person name="De Haan G."/>
            <person name="DeGray S."/>
            <person name="DeMaso C."/>
            <person name="Dhargay N."/>
            <person name="Dooley K."/>
            <person name="Dooley E."/>
            <person name="Doricent M."/>
            <person name="Dorje P."/>
            <person name="Dorjee K."/>
            <person name="Dupes A."/>
            <person name="Elong R."/>
            <person name="Falk J."/>
            <person name="Farina A."/>
            <person name="Faro S."/>
            <person name="Ferguson D."/>
            <person name="Fisher S."/>
            <person name="Foley C.D."/>
            <person name="Franke A."/>
            <person name="Friedrich D."/>
            <person name="Gadbois L."/>
            <person name="Gearin G."/>
            <person name="Gearin C.R."/>
            <person name="Giannoukos G."/>
            <person name="Goode T."/>
            <person name="Graham J."/>
            <person name="Grandbois E."/>
            <person name="Grewal S."/>
            <person name="Gyaltsen K."/>
            <person name="Hafez N."/>
            <person name="Hagos B."/>
            <person name="Hall J."/>
            <person name="Henson C."/>
            <person name="Hollinger A."/>
            <person name="Honan T."/>
            <person name="Huard M.D."/>
            <person name="Hughes L."/>
            <person name="Hurhula B."/>
            <person name="Husby M.E."/>
            <person name="Kamat A."/>
            <person name="Kanga B."/>
            <person name="Kashin S."/>
            <person name="Khazanovich D."/>
            <person name="Kisner P."/>
            <person name="Lance K."/>
            <person name="Lara M."/>
            <person name="Lee W."/>
            <person name="Lennon N."/>
            <person name="Letendre F."/>
            <person name="LeVine R."/>
            <person name="Lipovsky A."/>
            <person name="Liu X."/>
            <person name="Liu J."/>
            <person name="Liu S."/>
            <person name="Lokyitsang T."/>
            <person name="Lokyitsang Y."/>
            <person name="Lubonja R."/>
            <person name="Lui A."/>
            <person name="MacDonald P."/>
            <person name="Magnisalis V."/>
            <person name="Maru K."/>
            <person name="Matthews C."/>
            <person name="McCusker W."/>
            <person name="McDonough S."/>
            <person name="Mehta T."/>
            <person name="Meldrim J."/>
            <person name="Meneus L."/>
            <person name="Mihai O."/>
            <person name="Mihalev A."/>
            <person name="Mihova T."/>
            <person name="Mittelman R."/>
            <person name="Mlenga V."/>
            <person name="Montmayeur A."/>
            <person name="Mulrain L."/>
            <person name="Navidi A."/>
            <person name="Naylor J."/>
            <person name="Negash T."/>
            <person name="Nguyen T."/>
            <person name="Nguyen N."/>
            <person name="Nicol R."/>
            <person name="Norbu C."/>
            <person name="Norbu N."/>
            <person name="Novod N."/>
            <person name="O'Neill B."/>
            <person name="Osman S."/>
            <person name="Markiewicz E."/>
            <person name="Oyono O.L."/>
            <person name="Patti C."/>
            <person name="Phunkhang P."/>
            <person name="Pierre F."/>
            <person name="Priest M."/>
            <person name="Raghuraman S."/>
            <person name="Rege F."/>
            <person name="Reyes R."/>
            <person name="Rise C."/>
            <person name="Rogov P."/>
            <person name="Ross K."/>
            <person name="Ryan E."/>
            <person name="Settipalli S."/>
            <person name="Shea T."/>
            <person name="Sherpa N."/>
            <person name="Shi L."/>
            <person name="Shih D."/>
            <person name="Sparrow T."/>
            <person name="Spaulding J."/>
            <person name="Stalker J."/>
            <person name="Stange-Thomann N."/>
            <person name="Stavropoulos S."/>
            <person name="Stone C."/>
            <person name="Strader C."/>
            <person name="Tesfaye S."/>
            <person name="Thomson T."/>
            <person name="Thoulutsang Y."/>
            <person name="Thoulutsang D."/>
            <person name="Topham K."/>
            <person name="Topping I."/>
            <person name="Tsamla T."/>
            <person name="Vassiliev H."/>
            <person name="Vo A."/>
            <person name="Wangchuk T."/>
            <person name="Wangdi T."/>
            <person name="Weiand M."/>
            <person name="Wilkinson J."/>
            <person name="Wilson A."/>
            <person name="Yadav S."/>
            <person name="Young G."/>
            <person name="Yu Q."/>
            <person name="Zembek L."/>
            <person name="Zhong D."/>
            <person name="Zimmer A."/>
            <person name="Zwirko Z."/>
            <person name="Jaffe D.B."/>
            <person name="Alvarez P."/>
            <person name="Brockman W."/>
            <person name="Butler J."/>
            <person name="Chin C."/>
            <person name="Gnerre S."/>
            <person name="Grabherr M."/>
            <person name="Kleber M."/>
            <person name="Mauceli E."/>
            <person name="MacCallum I."/>
        </authorList>
    </citation>
    <scope>NUCLEOTIDE SEQUENCE [LARGE SCALE GENOMIC DNA]</scope>
    <source>
        <strain evidence="3">TSC#15287-2541.00</strain>
        <strain evidence="4">Tucson 15287-2541.00</strain>
    </source>
</reference>
<reference evidence="3" key="2">
    <citation type="journal article" date="2008" name="Bioinformatics">
        <title>Assembly reconciliation.</title>
        <authorList>
            <person name="Zimin A.V."/>
            <person name="Smith D.R."/>
            <person name="Sutton G."/>
            <person name="Yorke J.A."/>
        </authorList>
    </citation>
    <scope>NUCLEOTIDE SEQUENCE</scope>
    <source>
        <strain evidence="3">TSC#15287-2541.00</strain>
    </source>
</reference>
<dbReference type="AlphaFoldDB" id="B4J451"/>
<dbReference type="KEGG" id="dgr:6560706"/>
<dbReference type="InParanoid" id="B4J451"/>
<evidence type="ECO:0000313" key="2">
    <source>
        <dbReference type="EMBL" id="EDV90345.1"/>
    </source>
</evidence>
<name>B4J451_DROGR</name>
<dbReference type="SMART" id="SM00714">
    <property type="entry name" value="LITAF"/>
    <property type="match status" value="1"/>
</dbReference>
<dbReference type="OrthoDB" id="8053264at2759"/>
<proteinExistence type="predicted"/>
<dbReference type="EMBL" id="CH931522">
    <property type="protein sequence ID" value="EDV90345.1"/>
    <property type="molecule type" value="Genomic_DNA"/>
</dbReference>
<dbReference type="GeneID" id="6560706"/>
<accession>B4J451</accession>
<reference evidence="3" key="3">
    <citation type="submission" date="2008-06" db="EMBL/GenBank/DDBJ databases">
        <authorList>
            <consortium name="FlyBase"/>
        </authorList>
    </citation>
    <scope>NUCLEOTIDE SEQUENCE</scope>
    <source>
        <strain evidence="3">TSC#15287-2541.00</strain>
    </source>
</reference>
<protein>
    <submittedName>
        <fullName evidence="2">GH12597</fullName>
    </submittedName>
    <submittedName>
        <fullName evidence="3">GH22106</fullName>
    </submittedName>
</protein>
<evidence type="ECO:0000259" key="1">
    <source>
        <dbReference type="SMART" id="SM00714"/>
    </source>
</evidence>
<gene>
    <name evidence="3" type="primary">Dgri\GH22106</name>
    <name evidence="2" type="synonym">Dgri\GH12597</name>
    <name evidence="2" type="ORF">Dgri_GH12597</name>
    <name evidence="3" type="ORF">Dgri_GH22106</name>
    <name evidence="3" type="ORF">GH12597</name>
    <name evidence="3" type="ORF">GH22106</name>
</gene>
<organism evidence="4">
    <name type="scientific">Drosophila grimshawi</name>
    <name type="common">Hawaiian fruit fly</name>
    <name type="synonym">Idiomyia grimshawi</name>
    <dbReference type="NCBI Taxonomy" id="7222"/>
    <lineage>
        <taxon>Eukaryota</taxon>
        <taxon>Metazoa</taxon>
        <taxon>Ecdysozoa</taxon>
        <taxon>Arthropoda</taxon>
        <taxon>Hexapoda</taxon>
        <taxon>Insecta</taxon>
        <taxon>Pterygota</taxon>
        <taxon>Neoptera</taxon>
        <taxon>Endopterygota</taxon>
        <taxon>Diptera</taxon>
        <taxon>Brachycera</taxon>
        <taxon>Muscomorpha</taxon>
        <taxon>Ephydroidea</taxon>
        <taxon>Drosophilidae</taxon>
        <taxon>Drosophila</taxon>
        <taxon>Hawaiian Drosophila</taxon>
    </lineage>
</organism>
<dbReference type="Proteomes" id="UP000001070">
    <property type="component" value="Unassembled WGS sequence"/>
</dbReference>
<dbReference type="InterPro" id="IPR006629">
    <property type="entry name" value="LITAF"/>
</dbReference>
<evidence type="ECO:0000313" key="3">
    <source>
        <dbReference type="EMBL" id="EDW02657.1"/>
    </source>
</evidence>
<keyword evidence="4" id="KW-1185">Reference proteome</keyword>
<feature type="domain" description="LITAF" evidence="1">
    <location>
        <begin position="27"/>
        <end position="86"/>
    </location>
</feature>
<dbReference type="eggNOG" id="ENOG502T7ZC">
    <property type="taxonomic scope" value="Eukaryota"/>
</dbReference>
<dbReference type="OMA" id="CMERCIS"/>
<sequence length="147" mass="16791">MTNVEPQVISISISSSKPKVGYLKTESTRVNCPACEHFEMSIVEHEVVTSLQWLLSLTKLFKKWSGRVDINHYCAHCGCYIGRYVPIGCYERCISNSARKQAVVDEMRLKTKPKDCAVRAQKSRENILAKRAEKRAQKQTQLQTQTQ</sequence>
<evidence type="ECO:0000313" key="4">
    <source>
        <dbReference type="Proteomes" id="UP000001070"/>
    </source>
</evidence>
<dbReference type="EMBL" id="CH916367">
    <property type="protein sequence ID" value="EDW02657.1"/>
    <property type="molecule type" value="Genomic_DNA"/>
</dbReference>
<dbReference type="HOGENOM" id="CLU_1697399_0_0_1"/>